<dbReference type="EMBL" id="HG675727">
    <property type="protein sequence ID" value="CDJ42597.1"/>
    <property type="molecule type" value="Genomic_DNA"/>
</dbReference>
<dbReference type="VEuPathDB" id="ToxoDB:ETH_00006835"/>
<reference evidence="2" key="2">
    <citation type="submission" date="2013-10" db="EMBL/GenBank/DDBJ databases">
        <authorList>
            <person name="Aslett M."/>
        </authorList>
    </citation>
    <scope>NUCLEOTIDE SEQUENCE [LARGE SCALE GENOMIC DNA]</scope>
    <source>
        <strain evidence="2">Houghton</strain>
    </source>
</reference>
<reference evidence="2" key="1">
    <citation type="submission" date="2013-10" db="EMBL/GenBank/DDBJ databases">
        <title>Genomic analysis of the causative agents of coccidiosis in chickens.</title>
        <authorList>
            <person name="Reid A.J."/>
            <person name="Blake D."/>
            <person name="Billington K."/>
            <person name="Browne H."/>
            <person name="Dunn M."/>
            <person name="Hung S."/>
            <person name="Kawahara F."/>
            <person name="Miranda-Saavedra D."/>
            <person name="Mourier T."/>
            <person name="Nagra H."/>
            <person name="Otto T.D."/>
            <person name="Rawlings N."/>
            <person name="Sanchez A."/>
            <person name="Sanders M."/>
            <person name="Subramaniam C."/>
            <person name="Tay Y."/>
            <person name="Dear P."/>
            <person name="Doerig C."/>
            <person name="Gruber A."/>
            <person name="Parkinson J."/>
            <person name="Shirley M."/>
            <person name="Wan K.L."/>
            <person name="Berriman M."/>
            <person name="Tomley F."/>
            <person name="Pain A."/>
        </authorList>
    </citation>
    <scope>NUCLEOTIDE SEQUENCE [LARGE SCALE GENOMIC DNA]</scope>
    <source>
        <strain evidence="2">Houghton</strain>
    </source>
</reference>
<gene>
    <name evidence="2" type="ORF">ETH_00006835</name>
</gene>
<organism evidence="2 3">
    <name type="scientific">Eimeria tenella</name>
    <name type="common">Coccidian parasite</name>
    <dbReference type="NCBI Taxonomy" id="5802"/>
    <lineage>
        <taxon>Eukaryota</taxon>
        <taxon>Sar</taxon>
        <taxon>Alveolata</taxon>
        <taxon>Apicomplexa</taxon>
        <taxon>Conoidasida</taxon>
        <taxon>Coccidia</taxon>
        <taxon>Eucoccidiorida</taxon>
        <taxon>Eimeriorina</taxon>
        <taxon>Eimeriidae</taxon>
        <taxon>Eimeria</taxon>
    </lineage>
</organism>
<sequence length="147" mass="16100">MPVLKEVFQRLLEQPQNTCDVVVHTFTEFCSRAALAIQDFGLVQEFCSKVPLWHISSRRAILGALLQDIMLGDIPQPILPRLLKPPLTATSETGGGLDKTNKGKQPKGQAPGLMENVSVPKLTPDILVLLQIEDQEGLSDKSADSKE</sequence>
<dbReference type="VEuPathDB" id="ToxoDB:ETH2_1217900"/>
<protein>
    <submittedName>
        <fullName evidence="2">Uncharacterized protein</fullName>
    </submittedName>
</protein>
<evidence type="ECO:0000256" key="1">
    <source>
        <dbReference type="SAM" id="MobiDB-lite"/>
    </source>
</evidence>
<evidence type="ECO:0000313" key="2">
    <source>
        <dbReference type="EMBL" id="CDJ42597.1"/>
    </source>
</evidence>
<evidence type="ECO:0000313" key="3">
    <source>
        <dbReference type="Proteomes" id="UP000030747"/>
    </source>
</evidence>
<proteinExistence type="predicted"/>
<feature type="region of interest" description="Disordered" evidence="1">
    <location>
        <begin position="85"/>
        <end position="118"/>
    </location>
</feature>
<dbReference type="Proteomes" id="UP000030747">
    <property type="component" value="Unassembled WGS sequence"/>
</dbReference>
<accession>U6KWT1</accession>
<keyword evidence="3" id="KW-1185">Reference proteome</keyword>
<name>U6KWT1_EIMTE</name>
<dbReference type="AlphaFoldDB" id="U6KWT1"/>
<dbReference type="GeneID" id="25250569"/>
<dbReference type="RefSeq" id="XP_013233347.1">
    <property type="nucleotide sequence ID" value="XM_013377893.1"/>
</dbReference>
<dbReference type="OrthoDB" id="10277695at2759"/>